<sequence>MRRQRRALMTMLAEPQAYGVEHGRGVVPFSLKTRQDPNLLIQASTALELRATSRAKLHRRRALTTLLAEPQGAQVSSTGTGEVVPSLRHNDSHFAVMNALLCTQQHRRLQRRRTQRVIAHWA</sequence>
<dbReference type="AlphaFoldDB" id="A0A835ZG27"/>
<organism evidence="1 2">
    <name type="scientific">Tribonema minus</name>
    <dbReference type="NCBI Taxonomy" id="303371"/>
    <lineage>
        <taxon>Eukaryota</taxon>
        <taxon>Sar</taxon>
        <taxon>Stramenopiles</taxon>
        <taxon>Ochrophyta</taxon>
        <taxon>PX clade</taxon>
        <taxon>Xanthophyceae</taxon>
        <taxon>Tribonematales</taxon>
        <taxon>Tribonemataceae</taxon>
        <taxon>Tribonema</taxon>
    </lineage>
</organism>
<proteinExistence type="predicted"/>
<comment type="caution">
    <text evidence="1">The sequence shown here is derived from an EMBL/GenBank/DDBJ whole genome shotgun (WGS) entry which is preliminary data.</text>
</comment>
<keyword evidence="2" id="KW-1185">Reference proteome</keyword>
<dbReference type="Proteomes" id="UP000664859">
    <property type="component" value="Unassembled WGS sequence"/>
</dbReference>
<dbReference type="EMBL" id="JAFCMP010000009">
    <property type="protein sequence ID" value="KAG5192241.1"/>
    <property type="molecule type" value="Genomic_DNA"/>
</dbReference>
<name>A0A835ZG27_9STRA</name>
<gene>
    <name evidence="1" type="ORF">JKP88DRAFT_251055</name>
</gene>
<accession>A0A835ZG27</accession>
<reference evidence="1" key="1">
    <citation type="submission" date="2021-02" db="EMBL/GenBank/DDBJ databases">
        <title>First Annotated Genome of the Yellow-green Alga Tribonema minus.</title>
        <authorList>
            <person name="Mahan K.M."/>
        </authorList>
    </citation>
    <scope>NUCLEOTIDE SEQUENCE</scope>
    <source>
        <strain evidence="1">UTEX B ZZ1240</strain>
    </source>
</reference>
<protein>
    <submittedName>
        <fullName evidence="1">Uncharacterized protein</fullName>
    </submittedName>
</protein>
<evidence type="ECO:0000313" key="1">
    <source>
        <dbReference type="EMBL" id="KAG5192241.1"/>
    </source>
</evidence>
<evidence type="ECO:0000313" key="2">
    <source>
        <dbReference type="Proteomes" id="UP000664859"/>
    </source>
</evidence>